<dbReference type="InterPro" id="IPR010909">
    <property type="entry name" value="PLAC"/>
</dbReference>
<keyword evidence="3" id="KW-0732">Signal</keyword>
<dbReference type="GO" id="GO:0005576">
    <property type="term" value="C:extracellular region"/>
    <property type="evidence" value="ECO:0007669"/>
    <property type="project" value="UniProtKB-SubCell"/>
</dbReference>
<dbReference type="EMBL" id="OZ035826">
    <property type="protein sequence ID" value="CAL1604771.1"/>
    <property type="molecule type" value="Genomic_DNA"/>
</dbReference>
<dbReference type="Gene3D" id="2.60.120.830">
    <property type="match status" value="1"/>
</dbReference>
<evidence type="ECO:0000256" key="2">
    <source>
        <dbReference type="ARBA" id="ARBA00022525"/>
    </source>
</evidence>
<dbReference type="InterPro" id="IPR036383">
    <property type="entry name" value="TSP1_rpt_sf"/>
</dbReference>
<dbReference type="Gene3D" id="2.20.100.10">
    <property type="entry name" value="Thrombospondin type-1 (TSP1) repeat"/>
    <property type="match status" value="7"/>
</dbReference>
<evidence type="ECO:0000256" key="5">
    <source>
        <dbReference type="SAM" id="MobiDB-lite"/>
    </source>
</evidence>
<keyword evidence="4" id="KW-0677">Repeat</keyword>
<proteinExistence type="predicted"/>
<evidence type="ECO:0000256" key="1">
    <source>
        <dbReference type="ARBA" id="ARBA00004613"/>
    </source>
</evidence>
<comment type="subcellular location">
    <subcellularLocation>
        <location evidence="1">Secreted</location>
    </subcellularLocation>
</comment>
<sequence>MLLSIGGLGFRRCPELLPWSWGLGVRRCPELLPWSWGLGFRRCPELLPWSWGLGFRRCPELLLWSWALAEECVGAGCRPRHRGRYCLGERSRYRVCNPGVCAQEQPSFRDLQCSHFNSLPYKGQLHSWVAVYNRVSPCELHCRPLHQHFSEKMRDAAADGNPVLRRSFITPNAPHNLYCMGYAKSIGCDLVIDSSAVEDRCGVCNGNGSTCATVHRTFDQSQGLGYVDMGLIPEGSWDIRIEEVAEAANFLALRSDSLNKYFLNGGWTIQWNGEYKAAGAVFSYQRSGQKESLTSPGPTTESLWIQLLFQESNPGVRYEFTINQNVSAHTELGPGAFYWKHGSWSDCSVTCGSGVQRQALHCVERSRGIVDEQLCDPETRPQNNQSHCDKDPCAATWWVGEWQRCSSSCGPLGASIRAVLCVQSLGAEGQKALQPTDCEHMPKPKSVSPCSTHVPCPSVWSSGDWSQCSVSCGSGTRWRNVSCSRNTAADCDLQKRPPALGSCHLQDCPVPLLPQDNFDWSGSGWTEKDVLNEIIPEAKPPAKFATTTKAQPRTHQDTNDIDFHYHNNVESADITQEKPVQVDDFYYDYNFIDFHEDLSDDEKNSGSKAMTTKPPSLKGLENSSTSKAPSFQRPTKVTSYNDEHQYMGKPEANDLSSTKAPADRKAENTDNFLAEDFLLPVSTTHSPPLTTPSNPQEGVEVDTMKEDLQVTDEYSLEAEDNYKDTPTLSSHLRISRPEMMPTLTTAHITTQRTETDLGLPPTLESEINIKSSLLPDIFADYEYSEIPYASMTTQKAYPDVSQTYPTTTAATFFTEQGEYAPPAASVLPSSPSMVPQANSYWITGNWSECSTSCGLGAVWRSLSCSTGLHSDCDPEKRPVPAQRCYLRPCSTWNLGPWTKCSRRCGGGLRHREVQCFDMRDARPLRPFHCRAMSARPPTHSPCNLHACLDWDTSSWGQCSEVCGGGQQQRIVTCPEEEQCDPDTRPDHLQTCNKQPCAQWLSGSWGSCSASCGGGLQHRLVKCVDTKQEAEQELDPSQCSEELRPRSSNKCELQPCHSPPPGTVCVRDRLSSRFCQTLRWLGRCSLANVRSQCCRTCNQRLRTLLPGPKTTAGAQGTAGTPGPKTTAGAQGTAGPPGPKTTAGAQGTAGTPSPQWTAALPGTKAPKLGALRATVHRELQTAESYSLRGATDRRELQSAESYSPQRATVRRELQSVESYSLQRAAVRRELQSADSYRLQRATVSRELPSAESYSPQIATVCRELQSADSYRLQRVTVSRELQSKNNTGFK</sequence>
<dbReference type="PANTHER" id="PTHR13723:SF142">
    <property type="entry name" value="A DISINTEGRIN AND METALLOPROTEINASE WITH THROMBOSPONDIN MOTIFS 7"/>
    <property type="match status" value="1"/>
</dbReference>
<accession>A0AAV2LRS6</accession>
<name>A0AAV2LRS6_KNICA</name>
<keyword evidence="8" id="KW-1185">Reference proteome</keyword>
<dbReference type="SMART" id="SM00209">
    <property type="entry name" value="TSP1"/>
    <property type="match status" value="7"/>
</dbReference>
<dbReference type="InterPro" id="IPR000884">
    <property type="entry name" value="TSP1_rpt"/>
</dbReference>
<dbReference type="FunFam" id="2.60.120.830:FF:000001">
    <property type="entry name" value="A disintegrin and metalloproteinase with thrombospondin motifs 1"/>
    <property type="match status" value="1"/>
</dbReference>
<evidence type="ECO:0000313" key="8">
    <source>
        <dbReference type="Proteomes" id="UP001497482"/>
    </source>
</evidence>
<dbReference type="Proteomes" id="UP001497482">
    <property type="component" value="Chromosome 4"/>
</dbReference>
<dbReference type="FunFam" id="2.20.100.10:FF:000005">
    <property type="entry name" value="ADAM metallopeptidase with thrombospondin type 1 motif 9"/>
    <property type="match status" value="3"/>
</dbReference>
<organism evidence="7 8">
    <name type="scientific">Knipowitschia caucasica</name>
    <name type="common">Caucasian dwarf goby</name>
    <name type="synonym">Pomatoschistus caucasicus</name>
    <dbReference type="NCBI Taxonomy" id="637954"/>
    <lineage>
        <taxon>Eukaryota</taxon>
        <taxon>Metazoa</taxon>
        <taxon>Chordata</taxon>
        <taxon>Craniata</taxon>
        <taxon>Vertebrata</taxon>
        <taxon>Euteleostomi</taxon>
        <taxon>Actinopterygii</taxon>
        <taxon>Neopterygii</taxon>
        <taxon>Teleostei</taxon>
        <taxon>Neoteleostei</taxon>
        <taxon>Acanthomorphata</taxon>
        <taxon>Gobiaria</taxon>
        <taxon>Gobiiformes</taxon>
        <taxon>Gobioidei</taxon>
        <taxon>Gobiidae</taxon>
        <taxon>Gobiinae</taxon>
        <taxon>Knipowitschia</taxon>
    </lineage>
</organism>
<dbReference type="InterPro" id="IPR050439">
    <property type="entry name" value="ADAMTS_ADAMTS-like"/>
</dbReference>
<dbReference type="Pfam" id="PF05986">
    <property type="entry name" value="ADAMTS_spacer1"/>
    <property type="match status" value="1"/>
</dbReference>
<dbReference type="SUPFAM" id="SSF82895">
    <property type="entry name" value="TSP-1 type 1 repeat"/>
    <property type="match status" value="7"/>
</dbReference>
<feature type="compositionally biased region" description="Low complexity" evidence="5">
    <location>
        <begin position="1105"/>
        <end position="1150"/>
    </location>
</feature>
<dbReference type="GO" id="GO:0004222">
    <property type="term" value="F:metalloendopeptidase activity"/>
    <property type="evidence" value="ECO:0007669"/>
    <property type="project" value="TreeGrafter"/>
</dbReference>
<feature type="region of interest" description="Disordered" evidence="5">
    <location>
        <begin position="1104"/>
        <end position="1160"/>
    </location>
</feature>
<feature type="region of interest" description="Disordered" evidence="5">
    <location>
        <begin position="599"/>
        <end position="666"/>
    </location>
</feature>
<feature type="compositionally biased region" description="Polar residues" evidence="5">
    <location>
        <begin position="621"/>
        <end position="640"/>
    </location>
</feature>
<dbReference type="PANTHER" id="PTHR13723">
    <property type="entry name" value="ADAMTS A DISINTEGRIN AND METALLOPROTEASE WITH THROMBOSPONDIN MOTIFS PROTEASE"/>
    <property type="match status" value="1"/>
</dbReference>
<dbReference type="PROSITE" id="PS50092">
    <property type="entry name" value="TSP1"/>
    <property type="match status" value="6"/>
</dbReference>
<evidence type="ECO:0000259" key="6">
    <source>
        <dbReference type="PROSITE" id="PS50900"/>
    </source>
</evidence>
<gene>
    <name evidence="7" type="ORF">KC01_LOCUS32228</name>
</gene>
<feature type="domain" description="PLAC" evidence="6">
    <location>
        <begin position="1060"/>
        <end position="1100"/>
    </location>
</feature>
<dbReference type="Pfam" id="PF19030">
    <property type="entry name" value="TSP1_ADAMTS"/>
    <property type="match status" value="7"/>
</dbReference>
<dbReference type="GO" id="GO:0031012">
    <property type="term" value="C:extracellular matrix"/>
    <property type="evidence" value="ECO:0007669"/>
    <property type="project" value="TreeGrafter"/>
</dbReference>
<protein>
    <recommendedName>
        <fullName evidence="6">PLAC domain-containing protein</fullName>
    </recommendedName>
</protein>
<dbReference type="InterPro" id="IPR010294">
    <property type="entry name" value="ADAMTS_spacer1"/>
</dbReference>
<evidence type="ECO:0000256" key="4">
    <source>
        <dbReference type="ARBA" id="ARBA00022737"/>
    </source>
</evidence>
<evidence type="ECO:0000313" key="7">
    <source>
        <dbReference type="EMBL" id="CAL1604771.1"/>
    </source>
</evidence>
<keyword evidence="2" id="KW-0964">Secreted</keyword>
<dbReference type="GO" id="GO:0006508">
    <property type="term" value="P:proteolysis"/>
    <property type="evidence" value="ECO:0007669"/>
    <property type="project" value="TreeGrafter"/>
</dbReference>
<dbReference type="PROSITE" id="PS50900">
    <property type="entry name" value="PLAC"/>
    <property type="match status" value="1"/>
</dbReference>
<reference evidence="7 8" key="1">
    <citation type="submission" date="2024-04" db="EMBL/GenBank/DDBJ databases">
        <authorList>
            <person name="Waldvogel A.-M."/>
            <person name="Schoenle A."/>
        </authorList>
    </citation>
    <scope>NUCLEOTIDE SEQUENCE [LARGE SCALE GENOMIC DNA]</scope>
</reference>
<evidence type="ECO:0000256" key="3">
    <source>
        <dbReference type="ARBA" id="ARBA00022729"/>
    </source>
</evidence>
<dbReference type="GO" id="GO:0030198">
    <property type="term" value="P:extracellular matrix organization"/>
    <property type="evidence" value="ECO:0007669"/>
    <property type="project" value="TreeGrafter"/>
</dbReference>